<dbReference type="Proteomes" id="UP001150925">
    <property type="component" value="Unassembled WGS sequence"/>
</dbReference>
<dbReference type="GO" id="GO:0005787">
    <property type="term" value="C:signal peptidase complex"/>
    <property type="evidence" value="ECO:0007669"/>
    <property type="project" value="InterPro"/>
</dbReference>
<gene>
    <name evidence="10" type="ORF">IWQ62_003477</name>
</gene>
<evidence type="ECO:0000256" key="1">
    <source>
        <dbReference type="ARBA" id="ARBA00004477"/>
    </source>
</evidence>
<dbReference type="GO" id="GO:0006465">
    <property type="term" value="P:signal peptide processing"/>
    <property type="evidence" value="ECO:0007669"/>
    <property type="project" value="InterPro"/>
</dbReference>
<accession>A0A9W8E6H8</accession>
<dbReference type="Pfam" id="PF06703">
    <property type="entry name" value="SPC25"/>
    <property type="match status" value="1"/>
</dbReference>
<evidence type="ECO:0000256" key="9">
    <source>
        <dbReference type="SAM" id="Phobius"/>
    </source>
</evidence>
<comment type="caution">
    <text evidence="10">The sequence shown here is derived from an EMBL/GenBank/DDBJ whole genome shotgun (WGS) entry which is preliminary data.</text>
</comment>
<dbReference type="AlphaFoldDB" id="A0A9W8E6H8"/>
<dbReference type="PANTHER" id="PTHR13085">
    <property type="entry name" value="MICROSOMAL SIGNAL PEPTIDASE 25 KDA SUBUNIT"/>
    <property type="match status" value="1"/>
</dbReference>
<dbReference type="PANTHER" id="PTHR13085:SF0">
    <property type="entry name" value="SIGNAL PEPTIDASE COMPLEX SUBUNIT 2"/>
    <property type="match status" value="1"/>
</dbReference>
<evidence type="ECO:0000256" key="3">
    <source>
        <dbReference type="ARBA" id="ARBA00017057"/>
    </source>
</evidence>
<dbReference type="GO" id="GO:0045047">
    <property type="term" value="P:protein targeting to ER"/>
    <property type="evidence" value="ECO:0007669"/>
    <property type="project" value="TreeGrafter"/>
</dbReference>
<evidence type="ECO:0000256" key="8">
    <source>
        <dbReference type="ARBA" id="ARBA00045608"/>
    </source>
</evidence>
<keyword evidence="4 9" id="KW-0812">Transmembrane</keyword>
<feature type="transmembrane region" description="Helical" evidence="9">
    <location>
        <begin position="81"/>
        <end position="100"/>
    </location>
</feature>
<evidence type="ECO:0000256" key="7">
    <source>
        <dbReference type="ARBA" id="ARBA00023136"/>
    </source>
</evidence>
<proteinExistence type="inferred from homology"/>
<comment type="subcellular location">
    <subcellularLocation>
        <location evidence="1">Endoplasmic reticulum membrane</location>
        <topology evidence="1">Multi-pass membrane protein</topology>
    </subcellularLocation>
</comment>
<keyword evidence="5" id="KW-0256">Endoplasmic reticulum</keyword>
<organism evidence="10 11">
    <name type="scientific">Dispira parvispora</name>
    <dbReference type="NCBI Taxonomy" id="1520584"/>
    <lineage>
        <taxon>Eukaryota</taxon>
        <taxon>Fungi</taxon>
        <taxon>Fungi incertae sedis</taxon>
        <taxon>Zoopagomycota</taxon>
        <taxon>Kickxellomycotina</taxon>
        <taxon>Dimargaritomycetes</taxon>
        <taxon>Dimargaritales</taxon>
        <taxon>Dimargaritaceae</taxon>
        <taxon>Dispira</taxon>
    </lineage>
</organism>
<sequence>MAELTTTTSPPVTATKYNLKEMEVLCSEALEKYFGQQRGYKQHHTHTDVKLVLGYTACALAAFDFVYTWKKPFEETCWSTLLCVVGFVIFSSLASLYTYLVEKDTIFVGSKVLEDQKFVLSVSSRTKPGDEHYYLTLSLRPLQNQSQAPVPTHSFSQSLGKWFHESGQLDMAAIEHDLGRYLDEVEAKKQG</sequence>
<keyword evidence="7 9" id="KW-0472">Membrane</keyword>
<dbReference type="OrthoDB" id="29558at2759"/>
<protein>
    <recommendedName>
        <fullName evidence="3">Signal peptidase complex subunit 2</fullName>
    </recommendedName>
</protein>
<evidence type="ECO:0000256" key="6">
    <source>
        <dbReference type="ARBA" id="ARBA00022989"/>
    </source>
</evidence>
<feature type="transmembrane region" description="Helical" evidence="9">
    <location>
        <begin position="51"/>
        <end position="69"/>
    </location>
</feature>
<comment type="similarity">
    <text evidence="2">Belongs to the SPCS2 family.</text>
</comment>
<evidence type="ECO:0000256" key="4">
    <source>
        <dbReference type="ARBA" id="ARBA00022692"/>
    </source>
</evidence>
<dbReference type="EMBL" id="JANBPY010000943">
    <property type="protein sequence ID" value="KAJ1962593.1"/>
    <property type="molecule type" value="Genomic_DNA"/>
</dbReference>
<evidence type="ECO:0000313" key="10">
    <source>
        <dbReference type="EMBL" id="KAJ1962593.1"/>
    </source>
</evidence>
<evidence type="ECO:0000256" key="5">
    <source>
        <dbReference type="ARBA" id="ARBA00022824"/>
    </source>
</evidence>
<evidence type="ECO:0000256" key="2">
    <source>
        <dbReference type="ARBA" id="ARBA00007324"/>
    </source>
</evidence>
<dbReference type="InterPro" id="IPR009582">
    <property type="entry name" value="Spc2/SPCS2"/>
</dbReference>
<keyword evidence="6 9" id="KW-1133">Transmembrane helix</keyword>
<name>A0A9W8E6H8_9FUNG</name>
<comment type="function">
    <text evidence="8">Component of the signal peptidase complex (SPC) which catalyzes the cleavage of N-terminal signal sequences from nascent proteins as they are translocated into the lumen of the endoplasmic reticulum. Enhances the enzymatic activity of SPC and facilitates the interactions between different components of the translocation site.</text>
</comment>
<reference evidence="10" key="1">
    <citation type="submission" date="2022-07" db="EMBL/GenBank/DDBJ databases">
        <title>Phylogenomic reconstructions and comparative analyses of Kickxellomycotina fungi.</title>
        <authorList>
            <person name="Reynolds N.K."/>
            <person name="Stajich J.E."/>
            <person name="Barry K."/>
            <person name="Grigoriev I.V."/>
            <person name="Crous P."/>
            <person name="Smith M.E."/>
        </authorList>
    </citation>
    <scope>NUCLEOTIDE SEQUENCE</scope>
    <source>
        <strain evidence="10">RSA 1196</strain>
    </source>
</reference>
<evidence type="ECO:0000313" key="11">
    <source>
        <dbReference type="Proteomes" id="UP001150925"/>
    </source>
</evidence>
<keyword evidence="11" id="KW-1185">Reference proteome</keyword>